<comment type="caution">
    <text evidence="2">The sequence shown here is derived from an EMBL/GenBank/DDBJ whole genome shotgun (WGS) entry which is preliminary data.</text>
</comment>
<protein>
    <submittedName>
        <fullName evidence="2">Uncharacterized protein</fullName>
    </submittedName>
</protein>
<feature type="transmembrane region" description="Helical" evidence="1">
    <location>
        <begin position="46"/>
        <end position="67"/>
    </location>
</feature>
<feature type="transmembrane region" description="Helical" evidence="1">
    <location>
        <begin position="105"/>
        <end position="123"/>
    </location>
</feature>
<feature type="transmembrane region" description="Helical" evidence="1">
    <location>
        <begin position="73"/>
        <end position="93"/>
    </location>
</feature>
<organism evidence="2 3">
    <name type="scientific">Micromonospora craterilacus</name>
    <dbReference type="NCBI Taxonomy" id="1655439"/>
    <lineage>
        <taxon>Bacteria</taxon>
        <taxon>Bacillati</taxon>
        <taxon>Actinomycetota</taxon>
        <taxon>Actinomycetes</taxon>
        <taxon>Micromonosporales</taxon>
        <taxon>Micromonosporaceae</taxon>
        <taxon>Micromonospora</taxon>
    </lineage>
</organism>
<gene>
    <name evidence="2" type="ORF">C1I95_10195</name>
</gene>
<evidence type="ECO:0000313" key="2">
    <source>
        <dbReference type="EMBL" id="PZG20117.1"/>
    </source>
</evidence>
<evidence type="ECO:0000256" key="1">
    <source>
        <dbReference type="SAM" id="Phobius"/>
    </source>
</evidence>
<keyword evidence="1" id="KW-0812">Transmembrane</keyword>
<keyword evidence="1" id="KW-0472">Membrane</keyword>
<reference evidence="2 3" key="1">
    <citation type="submission" date="2018-01" db="EMBL/GenBank/DDBJ databases">
        <title>Draft genome sequence of Jishengella sp. NA12.</title>
        <authorList>
            <person name="Sahin N."/>
            <person name="Ay H."/>
            <person name="Saygin H."/>
        </authorList>
    </citation>
    <scope>NUCLEOTIDE SEQUENCE [LARGE SCALE GENOMIC DNA]</scope>
    <source>
        <strain evidence="2 3">NA12</strain>
    </source>
</reference>
<dbReference type="Proteomes" id="UP000248924">
    <property type="component" value="Unassembled WGS sequence"/>
</dbReference>
<accession>A0A2W2FEN7</accession>
<proteinExistence type="predicted"/>
<sequence>MSVGWISCLYVALWCEHIQPMAEGLEKVKDGVRDGLDGCRGCLGDILGEVLVALAACGLLAFGWWGFQAAPYPTVSIAVGVMLFAACGVIVYARGVRGTRLAGRLGVAAVVAAGVVVLMLSYLPDCGCLG</sequence>
<dbReference type="AlphaFoldDB" id="A0A2W2FEN7"/>
<evidence type="ECO:0000313" key="3">
    <source>
        <dbReference type="Proteomes" id="UP000248924"/>
    </source>
</evidence>
<name>A0A2W2FEN7_9ACTN</name>
<keyword evidence="1" id="KW-1133">Transmembrane helix</keyword>
<keyword evidence="3" id="KW-1185">Reference proteome</keyword>
<dbReference type="EMBL" id="POTY01000046">
    <property type="protein sequence ID" value="PZG20117.1"/>
    <property type="molecule type" value="Genomic_DNA"/>
</dbReference>